<dbReference type="RefSeq" id="WP_274520207.1">
    <property type="nucleotide sequence ID" value="NZ_CP073713.1"/>
</dbReference>
<evidence type="ECO:0000313" key="2">
    <source>
        <dbReference type="EMBL" id="MET4560364.1"/>
    </source>
</evidence>
<comment type="caution">
    <text evidence="2">The sequence shown here is derived from an EMBL/GenBank/DDBJ whole genome shotgun (WGS) entry which is preliminary data.</text>
</comment>
<sequence length="41" mass="5023">MWGILVSYFPEWKVFMQGFIVFFIPYIISRVFNWISTSKED</sequence>
<evidence type="ECO:0000256" key="1">
    <source>
        <dbReference type="SAM" id="Phobius"/>
    </source>
</evidence>
<keyword evidence="1" id="KW-0812">Transmembrane</keyword>
<name>A0ABV2PHS3_9BACI</name>
<keyword evidence="3" id="KW-1185">Reference proteome</keyword>
<keyword evidence="1" id="KW-1133">Transmembrane helix</keyword>
<reference evidence="2 3" key="1">
    <citation type="submission" date="2024-06" db="EMBL/GenBank/DDBJ databases">
        <title>Sorghum-associated microbial communities from plants grown in Nebraska, USA.</title>
        <authorList>
            <person name="Schachtman D."/>
        </authorList>
    </citation>
    <scope>NUCLEOTIDE SEQUENCE [LARGE SCALE GENOMIC DNA]</scope>
    <source>
        <strain evidence="2 3">736</strain>
    </source>
</reference>
<organism evidence="2 3">
    <name type="scientific">Lysinibacillus parviboronicapiens</name>
    <dbReference type="NCBI Taxonomy" id="436516"/>
    <lineage>
        <taxon>Bacteria</taxon>
        <taxon>Bacillati</taxon>
        <taxon>Bacillota</taxon>
        <taxon>Bacilli</taxon>
        <taxon>Bacillales</taxon>
        <taxon>Bacillaceae</taxon>
        <taxon>Lysinibacillus</taxon>
    </lineage>
</organism>
<accession>A0ABV2PHS3</accession>
<keyword evidence="1" id="KW-0472">Membrane</keyword>
<dbReference type="EMBL" id="JBEPSB010000005">
    <property type="protein sequence ID" value="MET4560364.1"/>
    <property type="molecule type" value="Genomic_DNA"/>
</dbReference>
<gene>
    <name evidence="2" type="ORF">ABIA69_001508</name>
</gene>
<feature type="transmembrane region" description="Helical" evidence="1">
    <location>
        <begin position="12"/>
        <end position="32"/>
    </location>
</feature>
<protein>
    <submittedName>
        <fullName evidence="2">Uncharacterized protein</fullName>
    </submittedName>
</protein>
<dbReference type="Proteomes" id="UP001549363">
    <property type="component" value="Unassembled WGS sequence"/>
</dbReference>
<evidence type="ECO:0000313" key="3">
    <source>
        <dbReference type="Proteomes" id="UP001549363"/>
    </source>
</evidence>
<proteinExistence type="predicted"/>